<dbReference type="RefSeq" id="WP_131016234.1">
    <property type="nucleotide sequence ID" value="NZ_SIRE01000019.1"/>
</dbReference>
<comment type="caution">
    <text evidence="1">The sequence shown here is derived from an EMBL/GenBank/DDBJ whole genome shotgun (WGS) entry which is preliminary data.</text>
</comment>
<protein>
    <submittedName>
        <fullName evidence="1">Uncharacterized protein</fullName>
    </submittedName>
</protein>
<dbReference type="Proteomes" id="UP000293142">
    <property type="component" value="Unassembled WGS sequence"/>
</dbReference>
<sequence>MLPGEVKEVSLVHELGNGDIVVEPYIGSIYHADLRYFTGQRRAEVLARKLLWLLCMRATAPSWRAGPHIYKTGTGGTIIERGSFLSSGKDGLAQHRIVLPEQCVVAVPEDVPRRYCRACGVMFGILLSSKPFGRQSRGGKSCRVRQFTAAMRETAEHRGWKKTVLAFNWM</sequence>
<dbReference type="EMBL" id="SIRE01000019">
    <property type="protein sequence ID" value="TBL74649.1"/>
    <property type="molecule type" value="Genomic_DNA"/>
</dbReference>
<evidence type="ECO:0000313" key="2">
    <source>
        <dbReference type="Proteomes" id="UP000293142"/>
    </source>
</evidence>
<proteinExistence type="predicted"/>
<dbReference type="AlphaFoldDB" id="A0A4Q9DJS2"/>
<dbReference type="OrthoDB" id="1700359at2"/>
<keyword evidence="2" id="KW-1185">Reference proteome</keyword>
<accession>A0A4Q9DJS2</accession>
<organism evidence="1 2">
    <name type="scientific">Paenibacillus thalictri</name>
    <dbReference type="NCBI Taxonomy" id="2527873"/>
    <lineage>
        <taxon>Bacteria</taxon>
        <taxon>Bacillati</taxon>
        <taxon>Bacillota</taxon>
        <taxon>Bacilli</taxon>
        <taxon>Bacillales</taxon>
        <taxon>Paenibacillaceae</taxon>
        <taxon>Paenibacillus</taxon>
    </lineage>
</organism>
<name>A0A4Q9DJS2_9BACL</name>
<reference evidence="1 2" key="1">
    <citation type="submission" date="2019-02" db="EMBL/GenBank/DDBJ databases">
        <title>Paenibacillus sp. nov., isolated from surface-sterilized tissue of Thalictrum simplex L.</title>
        <authorList>
            <person name="Tuo L."/>
        </authorList>
    </citation>
    <scope>NUCLEOTIDE SEQUENCE [LARGE SCALE GENOMIC DNA]</scope>
    <source>
        <strain evidence="1 2">N2SHLJ1</strain>
    </source>
</reference>
<evidence type="ECO:0000313" key="1">
    <source>
        <dbReference type="EMBL" id="TBL74649.1"/>
    </source>
</evidence>
<gene>
    <name evidence="1" type="ORF">EYB31_25370</name>
</gene>